<sequence length="201" mass="22708">MKTNSGELGIALSPDTGVRECLIKLVELIEPELVNYFEVCLRETTGLGDKNIPIDDPNNESELAIESESEFETDQLPDSKIDSGFHIPTDPDFSGDEVSHCLLELVRVLRPDLADQLEQINFFNQEMISSSNLKEPTLHLTKNPSKPFESSEFPLIQKLSVKQPQIPKPSVQSRRSHLKPCLLKLIRYFDPELAECLRECS</sequence>
<dbReference type="Proteomes" id="UP000321570">
    <property type="component" value="Unassembled WGS sequence"/>
</dbReference>
<dbReference type="Proteomes" id="UP000274504">
    <property type="component" value="Unassembled WGS sequence"/>
</dbReference>
<dbReference type="EMBL" id="UYSG01011781">
    <property type="protein sequence ID" value="VDL63597.1"/>
    <property type="molecule type" value="Genomic_DNA"/>
</dbReference>
<name>A0A0R3SXU6_HYMDI</name>
<dbReference type="WBParaSite" id="HDID_0001058801-mRNA-1">
    <property type="protein sequence ID" value="HDID_0001058801-mRNA-1"/>
    <property type="gene ID" value="HDID_0001058801"/>
</dbReference>
<gene>
    <name evidence="1" type="ORF">HDID_LOCUS10586</name>
    <name evidence="2" type="ORF">WMSIL1_LOCUS1745</name>
</gene>
<evidence type="ECO:0000313" key="5">
    <source>
        <dbReference type="WBParaSite" id="HDID_0001058801-mRNA-1"/>
    </source>
</evidence>
<dbReference type="AlphaFoldDB" id="A0A0R3SXU6"/>
<organism evidence="5">
    <name type="scientific">Hymenolepis diminuta</name>
    <name type="common">Rat tapeworm</name>
    <dbReference type="NCBI Taxonomy" id="6216"/>
    <lineage>
        <taxon>Eukaryota</taxon>
        <taxon>Metazoa</taxon>
        <taxon>Spiralia</taxon>
        <taxon>Lophotrochozoa</taxon>
        <taxon>Platyhelminthes</taxon>
        <taxon>Cestoda</taxon>
        <taxon>Eucestoda</taxon>
        <taxon>Cyclophyllidea</taxon>
        <taxon>Hymenolepididae</taxon>
        <taxon>Hymenolepis</taxon>
    </lineage>
</organism>
<reference evidence="2 4" key="3">
    <citation type="submission" date="2019-07" db="EMBL/GenBank/DDBJ databases">
        <authorList>
            <person name="Jastrzebski P J."/>
            <person name="Paukszto L."/>
            <person name="Jastrzebski P J."/>
        </authorList>
    </citation>
    <scope>NUCLEOTIDE SEQUENCE [LARGE SCALE GENOMIC DNA]</scope>
    <source>
        <strain evidence="2 4">WMS-il1</strain>
    </source>
</reference>
<evidence type="ECO:0000313" key="3">
    <source>
        <dbReference type="Proteomes" id="UP000274504"/>
    </source>
</evidence>
<accession>A0A0R3SXU6</accession>
<reference evidence="1 3" key="2">
    <citation type="submission" date="2018-11" db="EMBL/GenBank/DDBJ databases">
        <authorList>
            <consortium name="Pathogen Informatics"/>
        </authorList>
    </citation>
    <scope>NUCLEOTIDE SEQUENCE [LARGE SCALE GENOMIC DNA]</scope>
</reference>
<proteinExistence type="predicted"/>
<dbReference type="EMBL" id="CABIJS010000044">
    <property type="protein sequence ID" value="VUZ40957.1"/>
    <property type="molecule type" value="Genomic_DNA"/>
</dbReference>
<reference evidence="5" key="1">
    <citation type="submission" date="2017-02" db="UniProtKB">
        <authorList>
            <consortium name="WormBaseParasite"/>
        </authorList>
    </citation>
    <scope>IDENTIFICATION</scope>
</reference>
<evidence type="ECO:0000313" key="1">
    <source>
        <dbReference type="EMBL" id="VDL63597.1"/>
    </source>
</evidence>
<evidence type="ECO:0000313" key="4">
    <source>
        <dbReference type="Proteomes" id="UP000321570"/>
    </source>
</evidence>
<protein>
    <submittedName>
        <fullName evidence="5">Rho-GAP domain-containing protein</fullName>
    </submittedName>
</protein>
<evidence type="ECO:0000313" key="2">
    <source>
        <dbReference type="EMBL" id="VUZ40957.1"/>
    </source>
</evidence>
<dbReference type="OrthoDB" id="6308613at2759"/>
<keyword evidence="4" id="KW-1185">Reference proteome</keyword>